<dbReference type="EMBL" id="JAATJE010000005">
    <property type="protein sequence ID" value="NJC35469.1"/>
    <property type="molecule type" value="Genomic_DNA"/>
</dbReference>
<dbReference type="Pfam" id="PF13614">
    <property type="entry name" value="AAA_31"/>
    <property type="match status" value="1"/>
</dbReference>
<gene>
    <name evidence="2" type="ORF">GGR88_002998</name>
</gene>
<dbReference type="RefSeq" id="WP_209023473.1">
    <property type="nucleotide sequence ID" value="NZ_JAATJE010000005.1"/>
</dbReference>
<comment type="caution">
    <text evidence="2">The sequence shown here is derived from an EMBL/GenBank/DDBJ whole genome shotgun (WGS) entry which is preliminary data.</text>
</comment>
<protein>
    <submittedName>
        <fullName evidence="2">Chromosome partitioning protein</fullName>
    </submittedName>
</protein>
<dbReference type="CDD" id="cd02042">
    <property type="entry name" value="ParAB_family"/>
    <property type="match status" value="1"/>
</dbReference>
<dbReference type="Proteomes" id="UP000734218">
    <property type="component" value="Unassembled WGS sequence"/>
</dbReference>
<name>A0ABX0XRT4_9SPHN</name>
<dbReference type="InterPro" id="IPR050678">
    <property type="entry name" value="DNA_Partitioning_ATPase"/>
</dbReference>
<dbReference type="InterPro" id="IPR025669">
    <property type="entry name" value="AAA_dom"/>
</dbReference>
<sequence length="360" mass="39293">MTVVHEGSLSKDSGHELVGINEVAQMAGVSRQAVANWRVRASDFPQPVTELASGPIFLRANIRAWLRRNKRSGTPMTHVISTINLKGGVGKTTTTVALAETFSASMGKRVLVIDLDPQTNATLMLIGEDRWFDLNTKGHTLARLFQDAMDPDNRKFDITATLQKSVSDVRAATTIDLLPSSLDLIDVQDKLASAPAGKFFSANPIELLNRAVKSRIDEYDIVIVDCPPNLGIITLNGLRISDHYIIPTIPDYMSTYGIPQIVGRVAGFSEAIGEEIEPLGIVATKFQANSTVHNNVIKQLKSDKNLPVVMDTVIRQGNAVAAAAEFQAHSRTIKQKYPGDLGDDFYNLAQEIWSDLESGL</sequence>
<proteinExistence type="predicted"/>
<dbReference type="Gene3D" id="3.40.50.300">
    <property type="entry name" value="P-loop containing nucleotide triphosphate hydrolases"/>
    <property type="match status" value="1"/>
</dbReference>
<organism evidence="2 3">
    <name type="scientific">Sphingomonas jejuensis</name>
    <dbReference type="NCBI Taxonomy" id="904715"/>
    <lineage>
        <taxon>Bacteria</taxon>
        <taxon>Pseudomonadati</taxon>
        <taxon>Pseudomonadota</taxon>
        <taxon>Alphaproteobacteria</taxon>
        <taxon>Sphingomonadales</taxon>
        <taxon>Sphingomonadaceae</taxon>
        <taxon>Sphingomonas</taxon>
    </lineage>
</organism>
<dbReference type="InterPro" id="IPR027417">
    <property type="entry name" value="P-loop_NTPase"/>
</dbReference>
<evidence type="ECO:0000313" key="3">
    <source>
        <dbReference type="Proteomes" id="UP000734218"/>
    </source>
</evidence>
<accession>A0ABX0XRT4</accession>
<dbReference type="PANTHER" id="PTHR13696">
    <property type="entry name" value="P-LOOP CONTAINING NUCLEOSIDE TRIPHOSPHATE HYDROLASE"/>
    <property type="match status" value="1"/>
</dbReference>
<feature type="domain" description="AAA" evidence="1">
    <location>
        <begin position="78"/>
        <end position="274"/>
    </location>
</feature>
<evidence type="ECO:0000259" key="1">
    <source>
        <dbReference type="Pfam" id="PF13614"/>
    </source>
</evidence>
<reference evidence="2 3" key="1">
    <citation type="submission" date="2020-03" db="EMBL/GenBank/DDBJ databases">
        <title>Genomic Encyclopedia of Type Strains, Phase IV (KMG-IV): sequencing the most valuable type-strain genomes for metagenomic binning, comparative biology and taxonomic classification.</title>
        <authorList>
            <person name="Goeker M."/>
        </authorList>
    </citation>
    <scope>NUCLEOTIDE SEQUENCE [LARGE SCALE GENOMIC DNA]</scope>
    <source>
        <strain evidence="2 3">DSM 27651</strain>
    </source>
</reference>
<dbReference type="SUPFAM" id="SSF52540">
    <property type="entry name" value="P-loop containing nucleoside triphosphate hydrolases"/>
    <property type="match status" value="1"/>
</dbReference>
<keyword evidence="3" id="KW-1185">Reference proteome</keyword>
<evidence type="ECO:0000313" key="2">
    <source>
        <dbReference type="EMBL" id="NJC35469.1"/>
    </source>
</evidence>
<dbReference type="PANTHER" id="PTHR13696:SF52">
    <property type="entry name" value="PARA FAMILY PROTEIN CT_582"/>
    <property type="match status" value="1"/>
</dbReference>